<reference evidence="1 2" key="1">
    <citation type="journal article" date="2015" name="PLoS Pathog.">
        <title>Leptomonas seymouri: Adaptations to the Dixenous Life Cycle Analyzed by Genome Sequencing, Transcriptome Profiling and Co-infection with Leishmania donovani.</title>
        <authorList>
            <person name="Kraeva N."/>
            <person name="Butenko A."/>
            <person name="Hlavacova J."/>
            <person name="Kostygov A."/>
            <person name="Myskova J."/>
            <person name="Grybchuk D."/>
            <person name="Lestinova T."/>
            <person name="Votypka J."/>
            <person name="Volf P."/>
            <person name="Opperdoes F."/>
            <person name="Flegontov P."/>
            <person name="Lukes J."/>
            <person name="Yurchenko V."/>
        </authorList>
    </citation>
    <scope>NUCLEOTIDE SEQUENCE [LARGE SCALE GENOMIC DNA]</scope>
    <source>
        <strain evidence="1 2">ATCC 30220</strain>
    </source>
</reference>
<accession>A0A0N1I1U0</accession>
<sequence>MFMRSTSALYRHACEEEGCVLHTELVKLFHGVDVALQTAAADPLRDASALREEDDSTEEDAAITPLPPALTDSLLIAFRPNLCYPTHITLSKTHLGDAGMAAFFRVLPMLRWLRVVDARGIGAGPRSIDALCNSLVAYLVEGCEEAPAMRLAETEEADAGRIGGVDRHPLAGRLPALELVDLRDNDAIFTLSVEKIIAVLRTRRGALLRWCAKEGERNLDAIVLPPLEVYVDAANLLPTTAHSLQAWNAEAAAVKLRREVAAGEQRWKEQLRIFTVPREAAEGPPCGMQPVGEHVVFRVPLAEEEQEGKGAERISLTHAANALRRSINAHMPQFLSASCMLAPLTDVATDSSLHAAAQGARAALQLCADFGADALDILFYSNAALWCGARIRQQEQQHTLNAHYQALATTEVSLLEAQRSIAALLRALEVCPTLEEELLSSQASGGVVVDRHLRRLRELHRELQGAAQNIQQPEGHFKEMISLYHRIVAALVTPHFSDGHVPSMMACEQRIAEVAEHVLGHLVVGTDDAERLATMVRRLRSQAQEYAALPERLTEEDGAAKHTKDFNLSRLLPPIMATSFYHIQDNPEAEELWRQTYAGTSEAVASAVKEAFATVSEIPEVMQAFHSCHCAAKLESSAATGDNSGSYPEPCTTCSYRALTSVQDALRDAEQGSGELLFRWETLEPVRHALPRELRMFFLDMMVRQRSGAQGGCVYVPPFDSLQQNESGVDSAERWSMMAWLACSHHQEAYWVELLRVYAQWYRLRAVEFYGQPEAQKLMQSSM</sequence>
<protein>
    <submittedName>
        <fullName evidence="1">Uncharacterized protein</fullName>
    </submittedName>
</protein>
<dbReference type="VEuPathDB" id="TriTrypDB:Lsey_0265_0110"/>
<gene>
    <name evidence="1" type="ORF">ABL78_6580</name>
</gene>
<name>A0A0N1I1U0_LEPSE</name>
<dbReference type="OrthoDB" id="247214at2759"/>
<dbReference type="EMBL" id="LJSK01000265">
    <property type="protein sequence ID" value="KPI84373.1"/>
    <property type="molecule type" value="Genomic_DNA"/>
</dbReference>
<comment type="caution">
    <text evidence="1">The sequence shown here is derived from an EMBL/GenBank/DDBJ whole genome shotgun (WGS) entry which is preliminary data.</text>
</comment>
<dbReference type="AlphaFoldDB" id="A0A0N1I1U0"/>
<evidence type="ECO:0000313" key="2">
    <source>
        <dbReference type="Proteomes" id="UP000038009"/>
    </source>
</evidence>
<organism evidence="1 2">
    <name type="scientific">Leptomonas seymouri</name>
    <dbReference type="NCBI Taxonomy" id="5684"/>
    <lineage>
        <taxon>Eukaryota</taxon>
        <taxon>Discoba</taxon>
        <taxon>Euglenozoa</taxon>
        <taxon>Kinetoplastea</taxon>
        <taxon>Metakinetoplastina</taxon>
        <taxon>Trypanosomatida</taxon>
        <taxon>Trypanosomatidae</taxon>
        <taxon>Leishmaniinae</taxon>
        <taxon>Leptomonas</taxon>
    </lineage>
</organism>
<keyword evidence="2" id="KW-1185">Reference proteome</keyword>
<proteinExistence type="predicted"/>
<evidence type="ECO:0000313" key="1">
    <source>
        <dbReference type="EMBL" id="KPI84373.1"/>
    </source>
</evidence>
<dbReference type="OMA" id="CVSHSEL"/>
<dbReference type="Proteomes" id="UP000038009">
    <property type="component" value="Unassembled WGS sequence"/>
</dbReference>